<accession>A0AAQ3TZY3</accession>
<proteinExistence type="predicted"/>
<sequence>MSTTSFILLPIFHQVIDRLIRGLMLSPVIKVLENFVQYCKAQICHHQISSWLMNLMHQICLWIHLKSMLVCCPFVAKPRRCFQLELKFLEYVPVVALLGLFFYCVSKHQFFWTFSHAFLIFNALRHIYLVDNPVVLPQKADHTVVVFNHLLPIPLKLRHC</sequence>
<keyword evidence="2" id="KW-1185">Reference proteome</keyword>
<dbReference type="AlphaFoldDB" id="A0AAQ3TZY3"/>
<reference evidence="1 2" key="1">
    <citation type="submission" date="2024-02" db="EMBL/GenBank/DDBJ databases">
        <title>High-quality chromosome-scale genome assembly of Pensacola bahiagrass (Paspalum notatum Flugge var. saurae).</title>
        <authorList>
            <person name="Vega J.M."/>
            <person name="Podio M."/>
            <person name="Orjuela J."/>
            <person name="Siena L.A."/>
            <person name="Pessino S.C."/>
            <person name="Combes M.C."/>
            <person name="Mariac C."/>
            <person name="Albertini E."/>
            <person name="Pupilli F."/>
            <person name="Ortiz J.P.A."/>
            <person name="Leblanc O."/>
        </authorList>
    </citation>
    <scope>NUCLEOTIDE SEQUENCE [LARGE SCALE GENOMIC DNA]</scope>
    <source>
        <strain evidence="1">R1</strain>
        <tissue evidence="1">Leaf</tissue>
    </source>
</reference>
<organism evidence="1 2">
    <name type="scientific">Paspalum notatum var. saurae</name>
    <dbReference type="NCBI Taxonomy" id="547442"/>
    <lineage>
        <taxon>Eukaryota</taxon>
        <taxon>Viridiplantae</taxon>
        <taxon>Streptophyta</taxon>
        <taxon>Embryophyta</taxon>
        <taxon>Tracheophyta</taxon>
        <taxon>Spermatophyta</taxon>
        <taxon>Magnoliopsida</taxon>
        <taxon>Liliopsida</taxon>
        <taxon>Poales</taxon>
        <taxon>Poaceae</taxon>
        <taxon>PACMAD clade</taxon>
        <taxon>Panicoideae</taxon>
        <taxon>Andropogonodae</taxon>
        <taxon>Paspaleae</taxon>
        <taxon>Paspalinae</taxon>
        <taxon>Paspalum</taxon>
    </lineage>
</organism>
<gene>
    <name evidence="1" type="ORF">U9M48_028726</name>
</gene>
<dbReference type="Proteomes" id="UP001341281">
    <property type="component" value="Chromosome 06"/>
</dbReference>
<name>A0AAQ3TZY3_PASNO</name>
<evidence type="ECO:0000313" key="2">
    <source>
        <dbReference type="Proteomes" id="UP001341281"/>
    </source>
</evidence>
<evidence type="ECO:0000313" key="1">
    <source>
        <dbReference type="EMBL" id="WVZ81337.1"/>
    </source>
</evidence>
<protein>
    <submittedName>
        <fullName evidence="1">Uncharacterized protein</fullName>
    </submittedName>
</protein>
<dbReference type="EMBL" id="CP144750">
    <property type="protein sequence ID" value="WVZ81337.1"/>
    <property type="molecule type" value="Genomic_DNA"/>
</dbReference>